<name>I2NUA0_NEISI</name>
<dbReference type="EMBL" id="AJMT01000070">
    <property type="protein sequence ID" value="EIG29411.1"/>
    <property type="molecule type" value="Genomic_DNA"/>
</dbReference>
<evidence type="ECO:0000313" key="2">
    <source>
        <dbReference type="EMBL" id="EIG29411.1"/>
    </source>
</evidence>
<feature type="transmembrane region" description="Helical" evidence="1">
    <location>
        <begin position="251"/>
        <end position="269"/>
    </location>
</feature>
<dbReference type="AlphaFoldDB" id="I2NUA0"/>
<feature type="transmembrane region" description="Helical" evidence="1">
    <location>
        <begin position="281"/>
        <end position="305"/>
    </location>
</feature>
<proteinExistence type="predicted"/>
<feature type="transmembrane region" description="Helical" evidence="1">
    <location>
        <begin position="78"/>
        <end position="97"/>
    </location>
</feature>
<dbReference type="Pfam" id="PF05940">
    <property type="entry name" value="NnrS"/>
    <property type="match status" value="1"/>
</dbReference>
<protein>
    <submittedName>
        <fullName evidence="2">NnrS protein</fullName>
    </submittedName>
</protein>
<organism evidence="2 3">
    <name type="scientific">Neisseria sicca VK64</name>
    <dbReference type="NCBI Taxonomy" id="1095748"/>
    <lineage>
        <taxon>Bacteria</taxon>
        <taxon>Pseudomonadati</taxon>
        <taxon>Pseudomonadota</taxon>
        <taxon>Betaproteobacteria</taxon>
        <taxon>Neisseriales</taxon>
        <taxon>Neisseriaceae</taxon>
        <taxon>Neisseria</taxon>
    </lineage>
</organism>
<feature type="transmembrane region" description="Helical" evidence="1">
    <location>
        <begin position="40"/>
        <end position="58"/>
    </location>
</feature>
<keyword evidence="1" id="KW-0472">Membrane</keyword>
<gene>
    <name evidence="2" type="ORF">HMPREF1051_1814</name>
</gene>
<feature type="transmembrane region" description="Helical" evidence="1">
    <location>
        <begin position="350"/>
        <end position="369"/>
    </location>
</feature>
<evidence type="ECO:0000256" key="1">
    <source>
        <dbReference type="SAM" id="Phobius"/>
    </source>
</evidence>
<feature type="transmembrane region" description="Helical" evidence="1">
    <location>
        <begin position="129"/>
        <end position="151"/>
    </location>
</feature>
<dbReference type="PATRIC" id="fig|1095748.3.peg.952"/>
<comment type="caution">
    <text evidence="2">The sequence shown here is derived from an EMBL/GenBank/DDBJ whole genome shotgun (WGS) entry which is preliminary data.</text>
</comment>
<keyword evidence="1" id="KW-0812">Transmembrane</keyword>
<feature type="transmembrane region" description="Helical" evidence="1">
    <location>
        <begin position="311"/>
        <end position="330"/>
    </location>
</feature>
<accession>I2NUA0</accession>
<feature type="transmembrane region" description="Helical" evidence="1">
    <location>
        <begin position="195"/>
        <end position="215"/>
    </location>
</feature>
<feature type="transmembrane region" description="Helical" evidence="1">
    <location>
        <begin position="375"/>
        <end position="393"/>
    </location>
</feature>
<feature type="transmembrane region" description="Helical" evidence="1">
    <location>
        <begin position="158"/>
        <end position="175"/>
    </location>
</feature>
<keyword evidence="1" id="KW-1133">Transmembrane helix</keyword>
<reference evidence="2 3" key="1">
    <citation type="submission" date="2012-04" db="EMBL/GenBank/DDBJ databases">
        <authorList>
            <person name="Harkins D.M."/>
            <person name="Madupu R."/>
            <person name="Durkin A.S."/>
            <person name="Torralba M."/>
            <person name="Methe B."/>
            <person name="Sutton G.G."/>
            <person name="Nelson K.E."/>
        </authorList>
    </citation>
    <scope>NUCLEOTIDE SEQUENCE [LARGE SCALE GENOMIC DNA]</scope>
    <source>
        <strain evidence="2 3">VK64</strain>
    </source>
</reference>
<dbReference type="InterPro" id="IPR010266">
    <property type="entry name" value="NnrS"/>
</dbReference>
<dbReference type="Proteomes" id="UP000004473">
    <property type="component" value="Unassembled WGS sequence"/>
</dbReference>
<sequence>MFSDDPPVYSNLKQTIQKTNQGTTMTAFFKHPVWAMAFRPFYSLAALYGAISVLLWGFGYTGTPELSNFYWHAHEMIWGYAGLVVIAFLLTAVATWTGQPPTRGGVLAGLTAFWLAARIAVFIPGCGATASGILGTLFFWYGAVCMALPVIRSKNKRNYVAVFAIVVLGCTHAAFHFQLHAGNASALLSGLQSGLIMVSGFIGLIGMRIISFFTSKRLNVPQIPSPMWVAHASLWLPMLTAMLMAHHALPWLSSAFAFAAGVIFTVQVYRWWYKAVLKEPMLWILFAGYLFTGLGLIAIGASYFHGSFLNLGVHLIGVGGIGVLTLGMMARTALGHTGNSIYPPPKSVPVAFWLMIAATVIRIIATFVSGTGYTHSIRTSAVLFALSLLLYAWKYIPWLIRPRLDGKPG</sequence>
<evidence type="ECO:0000313" key="3">
    <source>
        <dbReference type="Proteomes" id="UP000004473"/>
    </source>
</evidence>